<organism evidence="1 2">
    <name type="scientific">Takifugu rubripes</name>
    <name type="common">Japanese pufferfish</name>
    <name type="synonym">Fugu rubripes</name>
    <dbReference type="NCBI Taxonomy" id="31033"/>
    <lineage>
        <taxon>Eukaryota</taxon>
        <taxon>Metazoa</taxon>
        <taxon>Chordata</taxon>
        <taxon>Craniata</taxon>
        <taxon>Vertebrata</taxon>
        <taxon>Euteleostomi</taxon>
        <taxon>Actinopterygii</taxon>
        <taxon>Neopterygii</taxon>
        <taxon>Teleostei</taxon>
        <taxon>Neoteleostei</taxon>
        <taxon>Acanthomorphata</taxon>
        <taxon>Eupercaria</taxon>
        <taxon>Tetraodontiformes</taxon>
        <taxon>Tetradontoidea</taxon>
        <taxon>Tetraodontidae</taxon>
        <taxon>Takifugu</taxon>
    </lineage>
</organism>
<evidence type="ECO:0000313" key="2">
    <source>
        <dbReference type="Proteomes" id="UP000005226"/>
    </source>
</evidence>
<name>A0A3B5K1N5_TAKRU</name>
<evidence type="ECO:0000313" key="1">
    <source>
        <dbReference type="Ensembl" id="ENSTRUP00000051431.2"/>
    </source>
</evidence>
<dbReference type="Proteomes" id="UP000005226">
    <property type="component" value="Chromosome 17"/>
</dbReference>
<proteinExistence type="predicted"/>
<accession>A0A3B5K1N5</accession>
<dbReference type="AlphaFoldDB" id="A0A3B5K1N5"/>
<keyword evidence="2" id="KW-1185">Reference proteome</keyword>
<reference evidence="1" key="3">
    <citation type="submission" date="2025-09" db="UniProtKB">
        <authorList>
            <consortium name="Ensembl"/>
        </authorList>
    </citation>
    <scope>IDENTIFICATION</scope>
</reference>
<protein>
    <submittedName>
        <fullName evidence="1">Uncharacterized protein</fullName>
    </submittedName>
</protein>
<reference evidence="1" key="2">
    <citation type="submission" date="2025-08" db="UniProtKB">
        <authorList>
            <consortium name="Ensembl"/>
        </authorList>
    </citation>
    <scope>IDENTIFICATION</scope>
</reference>
<dbReference type="InParanoid" id="A0A3B5K1N5"/>
<dbReference type="Ensembl" id="ENSTRUT00000057707.2">
    <property type="protein sequence ID" value="ENSTRUP00000051431.2"/>
    <property type="gene ID" value="ENSTRUG00000020261.2"/>
</dbReference>
<sequence>MEYRRCFAPPTSHSADITCNPVNADVLTCALCILLNGAQKGISREKRRSCQQRARVGSHKSTSAASYESSFLTCTCFARAKIQVKSVKCGPLRIPRYYPHSPAFIKKSIYHSSLSASFPYKLY</sequence>
<reference evidence="1 2" key="1">
    <citation type="journal article" date="2011" name="Genome Biol. Evol.">
        <title>Integration of the genetic map and genome assembly of fugu facilitates insights into distinct features of genome evolution in teleosts and mammals.</title>
        <authorList>
            <person name="Kai W."/>
            <person name="Kikuchi K."/>
            <person name="Tohari S."/>
            <person name="Chew A.K."/>
            <person name="Tay A."/>
            <person name="Fujiwara A."/>
            <person name="Hosoya S."/>
            <person name="Suetake H."/>
            <person name="Naruse K."/>
            <person name="Brenner S."/>
            <person name="Suzuki Y."/>
            <person name="Venkatesh B."/>
        </authorList>
    </citation>
    <scope>NUCLEOTIDE SEQUENCE [LARGE SCALE GENOMIC DNA]</scope>
</reference>